<dbReference type="InterPro" id="IPR003722">
    <property type="entry name" value="Cbl_synth_CobH/CbiC"/>
</dbReference>
<dbReference type="AlphaFoldDB" id="A0AAV3XLB8"/>
<dbReference type="Gene3D" id="3.40.50.10230">
    <property type="entry name" value="Cobalamin biosynthesis CobH/CbiC, precorrin-8X methylmutase"/>
    <property type="match status" value="1"/>
</dbReference>
<dbReference type="GO" id="GO:0016993">
    <property type="term" value="F:precorrin-8X methylmutase activity"/>
    <property type="evidence" value="ECO:0007669"/>
    <property type="project" value="InterPro"/>
</dbReference>
<dbReference type="SMART" id="SM00422">
    <property type="entry name" value="HTH_MERR"/>
    <property type="match status" value="1"/>
</dbReference>
<keyword evidence="3" id="KW-0169">Cobalamin biosynthesis</keyword>
<sequence>MSAGYLTIKQLTEAVGGDITPRMVRHYHQIGLLPSAVRSHSNYRLYTEADVLRLRRIVALKQQGFHLSHIHKLLQTETGNSDELMAQLQKQYRAIVQQLTNLRQTASALEGLLGRDRSCQIIQADAIAQLRLLEVETQDSMGQLAKLWDNLDAATHAHPESFAESLQQLLPDLSGRSEIEIYLLSQLVLACGDVSLIQFVRVGEGAIASSRHALKTNCQVVADVPPVLAALDKTRLAHLKCPVETLINDPHISTAAEAEREFWHHQQWQEKLEQLTPGCILVVGYAPSVLMSACAAIEQKRLQPALIIGMPIGFSHAPAAKRRLIRSGVPFITTEGTLGGGLLAAVALNALVESLIEKPDCHCYLS</sequence>
<evidence type="ECO:0000256" key="1">
    <source>
        <dbReference type="ARBA" id="ARBA00004953"/>
    </source>
</evidence>
<evidence type="ECO:0000256" key="2">
    <source>
        <dbReference type="ARBA" id="ARBA00009774"/>
    </source>
</evidence>
<dbReference type="Gene3D" id="1.10.1660.10">
    <property type="match status" value="1"/>
</dbReference>
<dbReference type="SUPFAM" id="SSF63965">
    <property type="entry name" value="Precorrin-8X methylmutase CbiC/CobH"/>
    <property type="match status" value="1"/>
</dbReference>
<accession>A0AAV3XLB8</accession>
<dbReference type="Pfam" id="PF02570">
    <property type="entry name" value="CbiC"/>
    <property type="match status" value="1"/>
</dbReference>
<dbReference type="SUPFAM" id="SSF46955">
    <property type="entry name" value="Putative DNA-binding domain"/>
    <property type="match status" value="1"/>
</dbReference>
<dbReference type="RefSeq" id="WP_226586160.1">
    <property type="nucleotide sequence ID" value="NZ_BLAY01000087.1"/>
</dbReference>
<dbReference type="InterPro" id="IPR036588">
    <property type="entry name" value="CobH/CbiC_sf"/>
</dbReference>
<evidence type="ECO:0000313" key="6">
    <source>
        <dbReference type="EMBL" id="GET40317.1"/>
    </source>
</evidence>
<feature type="domain" description="HTH merR-type" evidence="5">
    <location>
        <begin position="5"/>
        <end position="76"/>
    </location>
</feature>
<dbReference type="Proteomes" id="UP001050975">
    <property type="component" value="Unassembled WGS sequence"/>
</dbReference>
<keyword evidence="7" id="KW-1185">Reference proteome</keyword>
<dbReference type="PANTHER" id="PTHR43588">
    <property type="entry name" value="COBALT-PRECORRIN-8 METHYLMUTASE"/>
    <property type="match status" value="1"/>
</dbReference>
<gene>
    <name evidence="6" type="ORF">MiSe_51260</name>
</gene>
<dbReference type="CDD" id="cd00592">
    <property type="entry name" value="HTH_MerR-like"/>
    <property type="match status" value="1"/>
</dbReference>
<dbReference type="InterPro" id="IPR009061">
    <property type="entry name" value="DNA-bd_dom_put_sf"/>
</dbReference>
<organism evidence="6 7">
    <name type="scientific">Microseira wollei NIES-4236</name>
    <dbReference type="NCBI Taxonomy" id="2530354"/>
    <lineage>
        <taxon>Bacteria</taxon>
        <taxon>Bacillati</taxon>
        <taxon>Cyanobacteriota</taxon>
        <taxon>Cyanophyceae</taxon>
        <taxon>Oscillatoriophycideae</taxon>
        <taxon>Aerosakkonematales</taxon>
        <taxon>Aerosakkonemataceae</taxon>
        <taxon>Microseira</taxon>
    </lineage>
</organism>
<dbReference type="GO" id="GO:0009236">
    <property type="term" value="P:cobalamin biosynthetic process"/>
    <property type="evidence" value="ECO:0007669"/>
    <property type="project" value="UniProtKB-KW"/>
</dbReference>
<dbReference type="PANTHER" id="PTHR43588:SF1">
    <property type="entry name" value="COBALT-PRECORRIN-8 METHYLMUTASE"/>
    <property type="match status" value="1"/>
</dbReference>
<dbReference type="PROSITE" id="PS50937">
    <property type="entry name" value="HTH_MERR_2"/>
    <property type="match status" value="1"/>
</dbReference>
<proteinExistence type="inferred from homology"/>
<comment type="similarity">
    <text evidence="2">Belongs to the CobH/CbiC family.</text>
</comment>
<dbReference type="GO" id="GO:0006355">
    <property type="term" value="P:regulation of DNA-templated transcription"/>
    <property type="evidence" value="ECO:0007669"/>
    <property type="project" value="InterPro"/>
</dbReference>
<dbReference type="GO" id="GO:0003677">
    <property type="term" value="F:DNA binding"/>
    <property type="evidence" value="ECO:0007669"/>
    <property type="project" value="InterPro"/>
</dbReference>
<protein>
    <submittedName>
        <fullName evidence="6">Precorrin-8X methylmutase</fullName>
    </submittedName>
</protein>
<comment type="caution">
    <text evidence="6">The sequence shown here is derived from an EMBL/GenBank/DDBJ whole genome shotgun (WGS) entry which is preliminary data.</text>
</comment>
<dbReference type="InterPro" id="IPR000551">
    <property type="entry name" value="MerR-type_HTH_dom"/>
</dbReference>
<reference evidence="6" key="1">
    <citation type="submission" date="2019-10" db="EMBL/GenBank/DDBJ databases">
        <title>Draft genome sequece of Microseira wollei NIES-4236.</title>
        <authorList>
            <person name="Yamaguchi H."/>
            <person name="Suzuki S."/>
            <person name="Kawachi M."/>
        </authorList>
    </citation>
    <scope>NUCLEOTIDE SEQUENCE</scope>
    <source>
        <strain evidence="6">NIES-4236</strain>
    </source>
</reference>
<evidence type="ECO:0000256" key="3">
    <source>
        <dbReference type="ARBA" id="ARBA00022573"/>
    </source>
</evidence>
<evidence type="ECO:0000259" key="5">
    <source>
        <dbReference type="PROSITE" id="PS50937"/>
    </source>
</evidence>
<keyword evidence="4" id="KW-0413">Isomerase</keyword>
<comment type="pathway">
    <text evidence="1">Cofactor biosynthesis; adenosylcobalamin biosynthesis.</text>
</comment>
<evidence type="ECO:0000313" key="7">
    <source>
        <dbReference type="Proteomes" id="UP001050975"/>
    </source>
</evidence>
<dbReference type="Pfam" id="PF13411">
    <property type="entry name" value="MerR_1"/>
    <property type="match status" value="1"/>
</dbReference>
<dbReference type="EMBL" id="BLAY01000087">
    <property type="protein sequence ID" value="GET40317.1"/>
    <property type="molecule type" value="Genomic_DNA"/>
</dbReference>
<evidence type="ECO:0000256" key="4">
    <source>
        <dbReference type="ARBA" id="ARBA00023235"/>
    </source>
</evidence>
<name>A0AAV3XLB8_9CYAN</name>